<feature type="region of interest" description="Disordered" evidence="1">
    <location>
        <begin position="234"/>
        <end position="254"/>
    </location>
</feature>
<evidence type="ECO:0000256" key="1">
    <source>
        <dbReference type="SAM" id="MobiDB-lite"/>
    </source>
</evidence>
<dbReference type="Proteomes" id="UP001057375">
    <property type="component" value="Unassembled WGS sequence"/>
</dbReference>
<comment type="caution">
    <text evidence="2">The sequence shown here is derived from an EMBL/GenBank/DDBJ whole genome shotgun (WGS) entry which is preliminary data.</text>
</comment>
<organism evidence="2 3">
    <name type="scientific">Aduncisulcus paluster</name>
    <dbReference type="NCBI Taxonomy" id="2918883"/>
    <lineage>
        <taxon>Eukaryota</taxon>
        <taxon>Metamonada</taxon>
        <taxon>Carpediemonas-like organisms</taxon>
        <taxon>Aduncisulcus</taxon>
    </lineage>
</organism>
<sequence>MKHQLDHTHLDVPSIASSIGKSVKDCYAMIPIICYNPLAVPNESSPTKMVNTKVSRTARKAITRKPKTKGFSKSRKESGPRKHLPWSENTVIQSIFLFSRLNNKWKLYDPYSDILGRRSVQVKCKLFNLRSKNLFSKMEGLGRTKMANKGVNWDSCSIKEGLLALGAKVEDVNRAFSEVESSSPERTISTVDEVSLTETYAPQVESSLSASTRFHEEIPQSLYSGSAESLLPSGVFPSGLTSQSQESERAFEYPPAHPFRDAPLYADSYSIPDYSLFQSTPSHRILSSDHVQYPVPEIRDPMGNLYSTSSSIPSFSSSESSPQAYNPSVASLAFPSSSTAPVLSSVGTSPLGFQYSSHDLQPTQRYFEQQQSVPVFEGLF</sequence>
<name>A0ABQ5K102_9EUKA</name>
<reference evidence="2" key="1">
    <citation type="submission" date="2022-03" db="EMBL/GenBank/DDBJ databases">
        <title>Draft genome sequence of Aduncisulcus paluster, a free-living microaerophilic Fornicata.</title>
        <authorList>
            <person name="Yuyama I."/>
            <person name="Kume K."/>
            <person name="Tamura T."/>
            <person name="Inagaki Y."/>
            <person name="Hashimoto T."/>
        </authorList>
    </citation>
    <scope>NUCLEOTIDE SEQUENCE</scope>
    <source>
        <strain evidence="2">NY0171</strain>
    </source>
</reference>
<proteinExistence type="predicted"/>
<protein>
    <submittedName>
        <fullName evidence="2">Uncharacterized protein</fullName>
    </submittedName>
</protein>
<accession>A0ABQ5K102</accession>
<feature type="compositionally biased region" description="Basic residues" evidence="1">
    <location>
        <begin position="61"/>
        <end position="73"/>
    </location>
</feature>
<feature type="region of interest" description="Disordered" evidence="1">
    <location>
        <begin position="61"/>
        <end position="84"/>
    </location>
</feature>
<evidence type="ECO:0000313" key="2">
    <source>
        <dbReference type="EMBL" id="GKT24924.1"/>
    </source>
</evidence>
<dbReference type="EMBL" id="BQXS01012554">
    <property type="protein sequence ID" value="GKT24924.1"/>
    <property type="molecule type" value="Genomic_DNA"/>
</dbReference>
<gene>
    <name evidence="2" type="ORF">ADUPG1_012883</name>
</gene>
<keyword evidence="3" id="KW-1185">Reference proteome</keyword>
<evidence type="ECO:0000313" key="3">
    <source>
        <dbReference type="Proteomes" id="UP001057375"/>
    </source>
</evidence>